<evidence type="ECO:0000256" key="7">
    <source>
        <dbReference type="ARBA" id="ARBA00023065"/>
    </source>
</evidence>
<dbReference type="RefSeq" id="WP_110754029.1">
    <property type="nucleotide sequence ID" value="NZ_QJTF01000024.1"/>
</dbReference>
<evidence type="ECO:0000256" key="3">
    <source>
        <dbReference type="ARBA" id="ARBA00022538"/>
    </source>
</evidence>
<feature type="transmembrane region" description="Helical" evidence="9">
    <location>
        <begin position="531"/>
        <end position="554"/>
    </location>
</feature>
<evidence type="ECO:0000256" key="1">
    <source>
        <dbReference type="ARBA" id="ARBA00022448"/>
    </source>
</evidence>
<keyword evidence="4 9" id="KW-0812">Transmembrane</keyword>
<keyword evidence="6 9" id="KW-1133">Transmembrane helix</keyword>
<feature type="transmembrane region" description="Helical" evidence="9">
    <location>
        <begin position="257"/>
        <end position="278"/>
    </location>
</feature>
<comment type="caution">
    <text evidence="10">The sequence shown here is derived from an EMBL/GenBank/DDBJ whole genome shotgun (WGS) entry which is preliminary data.</text>
</comment>
<organism evidence="10 11">
    <name type="scientific">Phyllobacterium leguminum</name>
    <dbReference type="NCBI Taxonomy" id="314237"/>
    <lineage>
        <taxon>Bacteria</taxon>
        <taxon>Pseudomonadati</taxon>
        <taxon>Pseudomonadota</taxon>
        <taxon>Alphaproteobacteria</taxon>
        <taxon>Hyphomicrobiales</taxon>
        <taxon>Phyllobacteriaceae</taxon>
        <taxon>Phyllobacterium</taxon>
    </lineage>
</organism>
<accession>A0A318TDS8</accession>
<dbReference type="OrthoDB" id="9763796at2"/>
<feature type="transmembrane region" description="Helical" evidence="9">
    <location>
        <begin position="490"/>
        <end position="510"/>
    </location>
</feature>
<feature type="transmembrane region" description="Helical" evidence="9">
    <location>
        <begin position="385"/>
        <end position="403"/>
    </location>
</feature>
<sequence>MSVIGWLQIGLLFVAVLLVIKPLGLYMARVFSGERTIFSPVFAPVEHGLYKAAGIDPAREQGWLVYALSMLVFSVAGFALLYAILRLQAFLPLNPQGFGNVPPDLAFNTAVSFVTNTNWQNYAGETTMSHLSQMMGLNVQNFVSAATGIAIALAVTRAFARSAVSTIGNFWVDLTRATLYVLLPLAIVVALAFVAMGLPQTLSASVDATTLEGARQTIALGPVASQEAIKQLGTNGGGFFNVNAAHPFENPTALSNYLNIFAMLSISAALLYTFGQLVGNRRQGWAFIAVTAIFLIAGSGIVYWAETQGNPILSAQGLDPALGNMEGKEVRFGQAMTALYATVTTGLSDGGVNGMHGSFTGLGGLVPMFLIQLGEVLPGGVGSGLYGMIVFTILAVFVAGLMVGRTPELLGKKIEAREMKFAMLAVLILPLVILGFTAVSAVLPVAVASIGTPGPHGLSEILYAYTSAAGNNGSAFGGLSGNTPWYNTTLGIAMLLGRFAYAVPVLAIAGSIAAKTRAPASKGTFPTDTPLFVGLLIGIILILGGLQFFPALALGPIIEHFAMLAGQTF</sequence>
<dbReference type="Proteomes" id="UP000247454">
    <property type="component" value="Unassembled WGS sequence"/>
</dbReference>
<feature type="transmembrane region" description="Helical" evidence="9">
    <location>
        <begin position="179"/>
        <end position="198"/>
    </location>
</feature>
<evidence type="ECO:0000256" key="6">
    <source>
        <dbReference type="ARBA" id="ARBA00022989"/>
    </source>
</evidence>
<comment type="function">
    <text evidence="9">Part of the high-affinity ATP-driven potassium transport (or Kdp) system, which catalyzes the hydrolysis of ATP coupled with the electrogenic transport of potassium into the cytoplasm. This subunit binds the extracellular potassium ions and delivers the ions to the membrane domain of KdpB through an intramembrane tunnel.</text>
</comment>
<evidence type="ECO:0000256" key="4">
    <source>
        <dbReference type="ARBA" id="ARBA00022692"/>
    </source>
</evidence>
<feature type="transmembrane region" description="Helical" evidence="9">
    <location>
        <begin position="285"/>
        <end position="305"/>
    </location>
</feature>
<comment type="similarity">
    <text evidence="9">Belongs to the KdpA family.</text>
</comment>
<dbReference type="GO" id="GO:0008556">
    <property type="term" value="F:P-type potassium transmembrane transporter activity"/>
    <property type="evidence" value="ECO:0007669"/>
    <property type="project" value="InterPro"/>
</dbReference>
<feature type="transmembrane region" description="Helical" evidence="9">
    <location>
        <begin position="139"/>
        <end position="159"/>
    </location>
</feature>
<dbReference type="PIRSF" id="PIRSF001294">
    <property type="entry name" value="K_ATPaseA"/>
    <property type="match status" value="1"/>
</dbReference>
<keyword evidence="7 9" id="KW-0406">Ion transport</keyword>
<feature type="transmembrane region" description="Helical" evidence="9">
    <location>
        <begin position="6"/>
        <end position="28"/>
    </location>
</feature>
<protein>
    <recommendedName>
        <fullName evidence="9">Potassium-transporting ATPase potassium-binding subunit</fullName>
    </recommendedName>
    <alternativeName>
        <fullName evidence="9">ATP phosphohydrolase [potassium-transporting] A chain</fullName>
    </alternativeName>
    <alternativeName>
        <fullName evidence="9">Potassium-binding and translocating subunit A</fullName>
    </alternativeName>
    <alternativeName>
        <fullName evidence="9">Potassium-translocating ATPase A chain</fullName>
    </alternativeName>
</protein>
<keyword evidence="11" id="KW-1185">Reference proteome</keyword>
<dbReference type="Pfam" id="PF03814">
    <property type="entry name" value="KdpA"/>
    <property type="match status" value="1"/>
</dbReference>
<feature type="transmembrane region" description="Helical" evidence="9">
    <location>
        <begin position="424"/>
        <end position="450"/>
    </location>
</feature>
<keyword evidence="2 9" id="KW-1003">Cell membrane</keyword>
<dbReference type="EMBL" id="QJTF01000024">
    <property type="protein sequence ID" value="PYE86482.1"/>
    <property type="molecule type" value="Genomic_DNA"/>
</dbReference>
<reference evidence="10 11" key="1">
    <citation type="submission" date="2018-06" db="EMBL/GenBank/DDBJ databases">
        <title>Genomic Encyclopedia of Type Strains, Phase III (KMG-III): the genomes of soil and plant-associated and newly described type strains.</title>
        <authorList>
            <person name="Whitman W."/>
        </authorList>
    </citation>
    <scope>NUCLEOTIDE SEQUENCE [LARGE SCALE GENOMIC DNA]</scope>
    <source>
        <strain evidence="10 11">ORS 1419</strain>
    </source>
</reference>
<evidence type="ECO:0000256" key="5">
    <source>
        <dbReference type="ARBA" id="ARBA00022958"/>
    </source>
</evidence>
<keyword evidence="5 9" id="KW-0630">Potassium</keyword>
<comment type="subunit">
    <text evidence="9">The system is composed of three essential subunits: KdpA, KdpB and KdpC.</text>
</comment>
<evidence type="ECO:0000256" key="8">
    <source>
        <dbReference type="ARBA" id="ARBA00023136"/>
    </source>
</evidence>
<dbReference type="PANTHER" id="PTHR30607:SF2">
    <property type="entry name" value="POTASSIUM-TRANSPORTING ATPASE POTASSIUM-BINDING SUBUNIT"/>
    <property type="match status" value="1"/>
</dbReference>
<dbReference type="AlphaFoldDB" id="A0A318TDS8"/>
<keyword evidence="3 9" id="KW-0633">Potassium transport</keyword>
<keyword evidence="8 9" id="KW-0472">Membrane</keyword>
<dbReference type="GO" id="GO:0005886">
    <property type="term" value="C:plasma membrane"/>
    <property type="evidence" value="ECO:0007669"/>
    <property type="project" value="UniProtKB-SubCell"/>
</dbReference>
<keyword evidence="1 9" id="KW-0813">Transport</keyword>
<dbReference type="PANTHER" id="PTHR30607">
    <property type="entry name" value="POTASSIUM-TRANSPORTING ATPASE A CHAIN"/>
    <property type="match status" value="1"/>
</dbReference>
<evidence type="ECO:0000256" key="2">
    <source>
        <dbReference type="ARBA" id="ARBA00022475"/>
    </source>
</evidence>
<dbReference type="GO" id="GO:0030955">
    <property type="term" value="F:potassium ion binding"/>
    <property type="evidence" value="ECO:0007669"/>
    <property type="project" value="UniProtKB-UniRule"/>
</dbReference>
<evidence type="ECO:0000256" key="9">
    <source>
        <dbReference type="HAMAP-Rule" id="MF_00275"/>
    </source>
</evidence>
<evidence type="ECO:0000313" key="10">
    <source>
        <dbReference type="EMBL" id="PYE86482.1"/>
    </source>
</evidence>
<dbReference type="NCBIfam" id="TIGR00680">
    <property type="entry name" value="kdpA"/>
    <property type="match status" value="1"/>
</dbReference>
<proteinExistence type="inferred from homology"/>
<comment type="subcellular location">
    <subcellularLocation>
        <location evidence="9">Cell membrane</location>
        <topology evidence="9">Multi-pass membrane protein</topology>
    </subcellularLocation>
</comment>
<name>A0A318TDS8_9HYPH</name>
<gene>
    <name evidence="9" type="primary">kdpA</name>
    <name evidence="10" type="ORF">C7477_12426</name>
</gene>
<feature type="transmembrane region" description="Helical" evidence="9">
    <location>
        <begin position="63"/>
        <end position="85"/>
    </location>
</feature>
<evidence type="ECO:0000313" key="11">
    <source>
        <dbReference type="Proteomes" id="UP000247454"/>
    </source>
</evidence>
<dbReference type="InterPro" id="IPR004623">
    <property type="entry name" value="KdpA"/>
</dbReference>
<dbReference type="HAMAP" id="MF_00275">
    <property type="entry name" value="KdpA"/>
    <property type="match status" value="1"/>
</dbReference>